<gene>
    <name evidence="2" type="ORF">CWD94_09950</name>
</gene>
<keyword evidence="1" id="KW-0472">Membrane</keyword>
<feature type="transmembrane region" description="Helical" evidence="1">
    <location>
        <begin position="12"/>
        <end position="33"/>
    </location>
</feature>
<dbReference type="EMBL" id="PHQY01000586">
    <property type="protein sequence ID" value="PJO43905.1"/>
    <property type="molecule type" value="Genomic_DNA"/>
</dbReference>
<dbReference type="Proteomes" id="UP000232101">
    <property type="component" value="Unassembled WGS sequence"/>
</dbReference>
<dbReference type="RefSeq" id="WP_100542911.1">
    <property type="nucleotide sequence ID" value="NZ_PHQY01000586.1"/>
</dbReference>
<accession>A0A2M9Q755</accession>
<evidence type="ECO:0000313" key="2">
    <source>
        <dbReference type="EMBL" id="PJO43905.1"/>
    </source>
</evidence>
<keyword evidence="1" id="KW-0812">Transmembrane</keyword>
<feature type="transmembrane region" description="Helical" evidence="1">
    <location>
        <begin position="80"/>
        <end position="100"/>
    </location>
</feature>
<organism evidence="2 3">
    <name type="scientific">Lysinibacillus xylanilyticus</name>
    <dbReference type="NCBI Taxonomy" id="582475"/>
    <lineage>
        <taxon>Bacteria</taxon>
        <taxon>Bacillati</taxon>
        <taxon>Bacillota</taxon>
        <taxon>Bacilli</taxon>
        <taxon>Bacillales</taxon>
        <taxon>Bacillaceae</taxon>
        <taxon>Lysinibacillus</taxon>
    </lineage>
</organism>
<protein>
    <submittedName>
        <fullName evidence="2">Uncharacterized protein</fullName>
    </submittedName>
</protein>
<evidence type="ECO:0000313" key="3">
    <source>
        <dbReference type="Proteomes" id="UP000232101"/>
    </source>
</evidence>
<dbReference type="AlphaFoldDB" id="A0A2M9Q755"/>
<keyword evidence="1" id="KW-1133">Transmembrane helix</keyword>
<feature type="transmembrane region" description="Helical" evidence="1">
    <location>
        <begin position="39"/>
        <end position="59"/>
    </location>
</feature>
<evidence type="ECO:0000256" key="1">
    <source>
        <dbReference type="SAM" id="Phobius"/>
    </source>
</evidence>
<reference evidence="2 3" key="1">
    <citation type="submission" date="2017-11" db="EMBL/GenBank/DDBJ databases">
        <title>Bacterial isolate from king chilli rhizosphere.</title>
        <authorList>
            <person name="Takhelmayum P."/>
            <person name="Sarangthem I."/>
        </authorList>
    </citation>
    <scope>NUCLEOTIDE SEQUENCE [LARGE SCALE GENOMIC DNA]</scope>
    <source>
        <strain evidence="3">t26</strain>
    </source>
</reference>
<name>A0A2M9Q755_9BACI</name>
<sequence length="139" mass="15670">MDLKFLVSVSNFLNAIIQLLLLYIAGRIIYIYAKGGNEYISQPWILFISIGVAILYFINVGYSSIKRVEYIDTKLLNIDLLYIFSLLILSVVVFVLIKSFNTVESAISDAASLLVLTITIATNFWAPKITKILCRIVLK</sequence>
<comment type="caution">
    <text evidence="2">The sequence shown here is derived from an EMBL/GenBank/DDBJ whole genome shotgun (WGS) entry which is preliminary data.</text>
</comment>
<proteinExistence type="predicted"/>
<feature type="transmembrane region" description="Helical" evidence="1">
    <location>
        <begin position="106"/>
        <end position="126"/>
    </location>
</feature>